<gene>
    <name evidence="2" type="ORF">PIBRA_LOCUS10108</name>
</gene>
<comment type="caution">
    <text evidence="2">The sequence shown here is derived from an EMBL/GenBank/DDBJ whole genome shotgun (WGS) entry which is preliminary data.</text>
</comment>
<evidence type="ECO:0008006" key="4">
    <source>
        <dbReference type="Google" id="ProtNLM"/>
    </source>
</evidence>
<reference evidence="2" key="1">
    <citation type="submission" date="2022-05" db="EMBL/GenBank/DDBJ databases">
        <authorList>
            <person name="Okamura Y."/>
        </authorList>
    </citation>
    <scope>NUCLEOTIDE SEQUENCE</scope>
</reference>
<organism evidence="2 3">
    <name type="scientific">Pieris brassicae</name>
    <name type="common">White butterfly</name>
    <name type="synonym">Large white butterfly</name>
    <dbReference type="NCBI Taxonomy" id="7116"/>
    <lineage>
        <taxon>Eukaryota</taxon>
        <taxon>Metazoa</taxon>
        <taxon>Ecdysozoa</taxon>
        <taxon>Arthropoda</taxon>
        <taxon>Hexapoda</taxon>
        <taxon>Insecta</taxon>
        <taxon>Pterygota</taxon>
        <taxon>Neoptera</taxon>
        <taxon>Endopterygota</taxon>
        <taxon>Lepidoptera</taxon>
        <taxon>Glossata</taxon>
        <taxon>Ditrysia</taxon>
        <taxon>Papilionoidea</taxon>
        <taxon>Pieridae</taxon>
        <taxon>Pierinae</taxon>
        <taxon>Pieris</taxon>
    </lineage>
</organism>
<evidence type="ECO:0000313" key="3">
    <source>
        <dbReference type="Proteomes" id="UP001152562"/>
    </source>
</evidence>
<dbReference type="EMBL" id="CALOZG010000035">
    <property type="protein sequence ID" value="CAH4033875.1"/>
    <property type="molecule type" value="Genomic_DNA"/>
</dbReference>
<evidence type="ECO:0000256" key="1">
    <source>
        <dbReference type="SAM" id="MobiDB-lite"/>
    </source>
</evidence>
<name>A0A9P0XGA3_PIEBR</name>
<dbReference type="AlphaFoldDB" id="A0A9P0XGA3"/>
<keyword evidence="3" id="KW-1185">Reference proteome</keyword>
<dbReference type="Proteomes" id="UP001152562">
    <property type="component" value="Unassembled WGS sequence"/>
</dbReference>
<proteinExistence type="predicted"/>
<evidence type="ECO:0000313" key="2">
    <source>
        <dbReference type="EMBL" id="CAH4033875.1"/>
    </source>
</evidence>
<accession>A0A9P0XGA3</accession>
<sequence>MSRIPPAAQRNDPICTPDVPGAAHSTTAHPDDSLAHSAKEKADLLGYLFASNLTLVGQGRSLFAVIIRYQKSHSGNVLSALSSLDIHKSSGPDGIPLIELRTCAPELAPILMRLFRYLYSLDTIPKCWKTASIYPIT</sequence>
<protein>
    <recommendedName>
        <fullName evidence="4">Reverse transcriptase domain-containing protein</fullName>
    </recommendedName>
</protein>
<feature type="region of interest" description="Disordered" evidence="1">
    <location>
        <begin position="1"/>
        <end position="32"/>
    </location>
</feature>